<dbReference type="GeneID" id="6072434"/>
<dbReference type="GO" id="GO:0006950">
    <property type="term" value="P:response to stress"/>
    <property type="evidence" value="ECO:0007669"/>
    <property type="project" value="UniProtKB-ARBA"/>
</dbReference>
<comment type="function">
    <text evidence="7">May be involved in the degradation of misfolded endoplasmic reticulum (ER) luminal proteins.</text>
</comment>
<evidence type="ECO:0000256" key="3">
    <source>
        <dbReference type="ARBA" id="ARBA00022692"/>
    </source>
</evidence>
<accession>B0CZA6</accession>
<evidence type="ECO:0000313" key="9">
    <source>
        <dbReference type="EMBL" id="EDR12582.1"/>
    </source>
</evidence>
<dbReference type="STRING" id="486041.B0CZA6"/>
<dbReference type="EMBL" id="DS547094">
    <property type="protein sequence ID" value="EDR12582.1"/>
    <property type="molecule type" value="Genomic_DNA"/>
</dbReference>
<dbReference type="KEGG" id="lbc:LACBIDRAFT_311125"/>
<keyword evidence="5 7" id="KW-1133">Transmembrane helix</keyword>
<comment type="caution">
    <text evidence="7">Lacks conserved residue(s) required for the propagation of feature annotation.</text>
</comment>
<evidence type="ECO:0000256" key="7">
    <source>
        <dbReference type="RuleBase" id="RU363059"/>
    </source>
</evidence>
<feature type="transmembrane region" description="Helical" evidence="7">
    <location>
        <begin position="45"/>
        <end position="64"/>
    </location>
</feature>
<keyword evidence="3 7" id="KW-0812">Transmembrane</keyword>
<evidence type="ECO:0000256" key="8">
    <source>
        <dbReference type="SAM" id="MobiDB-lite"/>
    </source>
</evidence>
<keyword evidence="6 7" id="KW-0472">Membrane</keyword>
<dbReference type="InParanoid" id="B0CZA6"/>
<dbReference type="HOGENOM" id="CLU_051898_2_0_1"/>
<feature type="region of interest" description="Disordered" evidence="8">
    <location>
        <begin position="165"/>
        <end position="189"/>
    </location>
</feature>
<dbReference type="OrthoDB" id="1716531at2759"/>
<evidence type="ECO:0000256" key="5">
    <source>
        <dbReference type="ARBA" id="ARBA00022989"/>
    </source>
</evidence>
<dbReference type="Proteomes" id="UP000001194">
    <property type="component" value="Unassembled WGS sequence"/>
</dbReference>
<comment type="similarity">
    <text evidence="2 7">Belongs to the derlin family.</text>
</comment>
<evidence type="ECO:0000256" key="1">
    <source>
        <dbReference type="ARBA" id="ARBA00004477"/>
    </source>
</evidence>
<keyword evidence="4 7" id="KW-0256">Endoplasmic reticulum</keyword>
<evidence type="ECO:0000256" key="2">
    <source>
        <dbReference type="ARBA" id="ARBA00008917"/>
    </source>
</evidence>
<sequence length="189" mass="19636">MLYRMTDQLESGPYLGHSADLAWQLLFACGSIIVATIPIKTYIFFRPLLVCLAYLSSALAPPGAQTSLMGLLTVPIKYFPYVMIGMDLLMAGPAAAAQSVAGAVVGHAWWWSVWGVGLGSQGVLANAAQAPQWLRNLLGEGRAPRPPPNAGGVAAGLAAGGVQVIPPRRPAPSTSGGGHQWGQGHRLGG</sequence>
<gene>
    <name evidence="9" type="ORF">LACBIDRAFT_311125</name>
</gene>
<reference evidence="9 10" key="1">
    <citation type="journal article" date="2008" name="Nature">
        <title>The genome of Laccaria bicolor provides insights into mycorrhizal symbiosis.</title>
        <authorList>
            <person name="Martin F."/>
            <person name="Aerts A."/>
            <person name="Ahren D."/>
            <person name="Brun A."/>
            <person name="Danchin E.G.J."/>
            <person name="Duchaussoy F."/>
            <person name="Gibon J."/>
            <person name="Kohler A."/>
            <person name="Lindquist E."/>
            <person name="Pereda V."/>
            <person name="Salamov A."/>
            <person name="Shapiro H.J."/>
            <person name="Wuyts J."/>
            <person name="Blaudez D."/>
            <person name="Buee M."/>
            <person name="Brokstein P."/>
            <person name="Canbaeck B."/>
            <person name="Cohen D."/>
            <person name="Courty P.E."/>
            <person name="Coutinho P.M."/>
            <person name="Delaruelle C."/>
            <person name="Detter J.C."/>
            <person name="Deveau A."/>
            <person name="DiFazio S."/>
            <person name="Duplessis S."/>
            <person name="Fraissinet-Tachet L."/>
            <person name="Lucic E."/>
            <person name="Frey-Klett P."/>
            <person name="Fourrey C."/>
            <person name="Feussner I."/>
            <person name="Gay G."/>
            <person name="Grimwood J."/>
            <person name="Hoegger P.J."/>
            <person name="Jain P."/>
            <person name="Kilaru S."/>
            <person name="Labbe J."/>
            <person name="Lin Y.C."/>
            <person name="Legue V."/>
            <person name="Le Tacon F."/>
            <person name="Marmeisse R."/>
            <person name="Melayah D."/>
            <person name="Montanini B."/>
            <person name="Muratet M."/>
            <person name="Nehls U."/>
            <person name="Niculita-Hirzel H."/>
            <person name="Oudot-Le Secq M.P."/>
            <person name="Peter M."/>
            <person name="Quesneville H."/>
            <person name="Rajashekar B."/>
            <person name="Reich M."/>
            <person name="Rouhier N."/>
            <person name="Schmutz J."/>
            <person name="Yin T."/>
            <person name="Chalot M."/>
            <person name="Henrissat B."/>
            <person name="Kuees U."/>
            <person name="Lucas S."/>
            <person name="Van de Peer Y."/>
            <person name="Podila G.K."/>
            <person name="Polle A."/>
            <person name="Pukkila P.J."/>
            <person name="Richardson P.M."/>
            <person name="Rouze P."/>
            <person name="Sanders I.R."/>
            <person name="Stajich J.E."/>
            <person name="Tunlid A."/>
            <person name="Tuskan G."/>
            <person name="Grigoriev I.V."/>
        </authorList>
    </citation>
    <scope>NUCLEOTIDE SEQUENCE [LARGE SCALE GENOMIC DNA]</scope>
    <source>
        <strain evidence="10">S238N-H82 / ATCC MYA-4686</strain>
    </source>
</reference>
<dbReference type="RefSeq" id="XP_001876846.1">
    <property type="nucleotide sequence ID" value="XM_001876811.1"/>
</dbReference>
<evidence type="ECO:0000256" key="6">
    <source>
        <dbReference type="ARBA" id="ARBA00023136"/>
    </source>
</evidence>
<dbReference type="Pfam" id="PF04511">
    <property type="entry name" value="DER1"/>
    <property type="match status" value="1"/>
</dbReference>
<dbReference type="AlphaFoldDB" id="B0CZA6"/>
<dbReference type="InterPro" id="IPR007599">
    <property type="entry name" value="DER1"/>
</dbReference>
<evidence type="ECO:0000256" key="4">
    <source>
        <dbReference type="ARBA" id="ARBA00022824"/>
    </source>
</evidence>
<feature type="transmembrane region" description="Helical" evidence="7">
    <location>
        <begin position="21"/>
        <end position="39"/>
    </location>
</feature>
<dbReference type="GO" id="GO:0005789">
    <property type="term" value="C:endoplasmic reticulum membrane"/>
    <property type="evidence" value="ECO:0007669"/>
    <property type="project" value="UniProtKB-SubCell"/>
</dbReference>
<dbReference type="PANTHER" id="PTHR11009">
    <property type="entry name" value="DER1-LIKE PROTEIN, DERLIN"/>
    <property type="match status" value="1"/>
</dbReference>
<evidence type="ECO:0000313" key="10">
    <source>
        <dbReference type="Proteomes" id="UP000001194"/>
    </source>
</evidence>
<organism evidence="10">
    <name type="scientific">Laccaria bicolor (strain S238N-H82 / ATCC MYA-4686)</name>
    <name type="common">Bicoloured deceiver</name>
    <name type="synonym">Laccaria laccata var. bicolor</name>
    <dbReference type="NCBI Taxonomy" id="486041"/>
    <lineage>
        <taxon>Eukaryota</taxon>
        <taxon>Fungi</taxon>
        <taxon>Dikarya</taxon>
        <taxon>Basidiomycota</taxon>
        <taxon>Agaricomycotina</taxon>
        <taxon>Agaricomycetes</taxon>
        <taxon>Agaricomycetidae</taxon>
        <taxon>Agaricales</taxon>
        <taxon>Agaricineae</taxon>
        <taxon>Hydnangiaceae</taxon>
        <taxon>Laccaria</taxon>
    </lineage>
</organism>
<comment type="subcellular location">
    <subcellularLocation>
        <location evidence="1 7">Endoplasmic reticulum membrane</location>
        <topology evidence="1 7">Multi-pass membrane protein</topology>
    </subcellularLocation>
</comment>
<feature type="compositionally biased region" description="Gly residues" evidence="8">
    <location>
        <begin position="175"/>
        <end position="189"/>
    </location>
</feature>
<proteinExistence type="inferred from homology"/>
<keyword evidence="10" id="KW-1185">Reference proteome</keyword>
<name>B0CZA6_LACBS</name>
<protein>
    <recommendedName>
        <fullName evidence="7">Derlin</fullName>
    </recommendedName>
</protein>